<dbReference type="Pfam" id="PF00672">
    <property type="entry name" value="HAMP"/>
    <property type="match status" value="1"/>
</dbReference>
<dbReference type="AlphaFoldDB" id="A0A3N9TGX0"/>
<keyword evidence="3" id="KW-0145">Chemotaxis</keyword>
<dbReference type="SMART" id="SM00283">
    <property type="entry name" value="MA"/>
    <property type="match status" value="1"/>
</dbReference>
<dbReference type="Gene3D" id="6.10.340.10">
    <property type="match status" value="1"/>
</dbReference>
<comment type="subcellular location">
    <subcellularLocation>
        <location evidence="1">Cell membrane</location>
        <topology evidence="1">Multi-pass membrane protein</topology>
    </subcellularLocation>
</comment>
<evidence type="ECO:0000313" key="13">
    <source>
        <dbReference type="EMBL" id="RQW63429.1"/>
    </source>
</evidence>
<evidence type="ECO:0000256" key="10">
    <source>
        <dbReference type="SAM" id="Phobius"/>
    </source>
</evidence>
<evidence type="ECO:0000256" key="7">
    <source>
        <dbReference type="ARBA" id="ARBA00023224"/>
    </source>
</evidence>
<dbReference type="CDD" id="cd12913">
    <property type="entry name" value="PDC1_MCP_like"/>
    <property type="match status" value="1"/>
</dbReference>
<dbReference type="EMBL" id="RJVQ01000003">
    <property type="protein sequence ID" value="RQW63429.1"/>
    <property type="molecule type" value="Genomic_DNA"/>
</dbReference>
<dbReference type="Pfam" id="PF00015">
    <property type="entry name" value="MCPsignal"/>
    <property type="match status" value="1"/>
</dbReference>
<feature type="domain" description="Methyl-accepting transducer" evidence="11">
    <location>
        <begin position="476"/>
        <end position="705"/>
    </location>
</feature>
<dbReference type="Gene3D" id="1.10.287.950">
    <property type="entry name" value="Methyl-accepting chemotaxis protein"/>
    <property type="match status" value="1"/>
</dbReference>
<evidence type="ECO:0000256" key="5">
    <source>
        <dbReference type="ARBA" id="ARBA00022989"/>
    </source>
</evidence>
<accession>A0A3N9TGX0</accession>
<gene>
    <name evidence="13" type="ORF">EES38_09280</name>
</gene>
<evidence type="ECO:0000256" key="3">
    <source>
        <dbReference type="ARBA" id="ARBA00022500"/>
    </source>
</evidence>
<dbReference type="CDD" id="cd06225">
    <property type="entry name" value="HAMP"/>
    <property type="match status" value="1"/>
</dbReference>
<dbReference type="InterPro" id="IPR033479">
    <property type="entry name" value="dCache_1"/>
</dbReference>
<evidence type="ECO:0000256" key="9">
    <source>
        <dbReference type="PROSITE-ProRule" id="PRU00284"/>
    </source>
</evidence>
<dbReference type="GO" id="GO:0006935">
    <property type="term" value="P:chemotaxis"/>
    <property type="evidence" value="ECO:0007669"/>
    <property type="project" value="UniProtKB-KW"/>
</dbReference>
<dbReference type="InterPro" id="IPR051310">
    <property type="entry name" value="MCP_chemotaxis"/>
</dbReference>
<sequence>MTFKSIQTKIALTAGLCLFITAGILVAFSIYSSTTTQTFVNQNVSLLVSKTTEEKLVATAQDYAQAISRRLEDGIGAARATANAASASKEYDEKNNTQSLNRTLFNDMLVEVLNSNMDLNGTYSCWAPNSFDGKDSQFRNGQNGNNAETGRFTPYWVRDTAGKIEVQSLVEYDSTEPHPNGVIKGAWYQVPKATLKETVTAPLPYVVQGKNVWLATLSVPILVNGKFEGVVGADYNLDFVQKLAVEVAQELYNGQSQVTIVTQDGLVIADSRQPKLIGQSLTGIFNDKSDEVVNAVKAGKGNVEEDEQTNTMMVMAPITLGKTGIKWAITISVNKSLVLADVDNLVSEMSANNQSDIKWQIIIGIVITLVGIGMLVLMAKRIAVPVMKAVGMAQSIAKGQFNQRLKYKSDDEVGQLAASLDNMAESLQGQVFIAEKIAKGDLNVNVQLASSEDQLGKALELMAKDLNNLVGQIKQRSEVISSTAVNVSGLSHDLSSGANESASAITEISATITQIAAQIRQTSDNAEKASDLSKANFVSAEKGNALMAELQDAMREIEQSGKDINNIIGAIEDIAEQTNLLALNAAIEAARAGEFGRGFAVVADEVRKLAARSAEAVQQTSRLIETSAAKTQNGIQLSQDTANALDQIVDNAGEVSGIMNEIAQASGEQAEGAEQVSQGINQIDEVTHQNSSNSEACSAAANELTEQSNRLNDLIKQFKLK</sequence>
<keyword evidence="2" id="KW-1003">Cell membrane</keyword>
<dbReference type="GO" id="GO:0004888">
    <property type="term" value="F:transmembrane signaling receptor activity"/>
    <property type="evidence" value="ECO:0007669"/>
    <property type="project" value="TreeGrafter"/>
</dbReference>
<keyword evidence="7 9" id="KW-0807">Transducer</keyword>
<dbReference type="CDD" id="cd11386">
    <property type="entry name" value="MCP_signal"/>
    <property type="match status" value="1"/>
</dbReference>
<dbReference type="PROSITE" id="PS50111">
    <property type="entry name" value="CHEMOTAXIS_TRANSDUC_2"/>
    <property type="match status" value="1"/>
</dbReference>
<proteinExistence type="inferred from homology"/>
<evidence type="ECO:0000256" key="1">
    <source>
        <dbReference type="ARBA" id="ARBA00004651"/>
    </source>
</evidence>
<dbReference type="Proteomes" id="UP000281112">
    <property type="component" value="Unassembled WGS sequence"/>
</dbReference>
<dbReference type="PROSITE" id="PS50885">
    <property type="entry name" value="HAMP"/>
    <property type="match status" value="1"/>
</dbReference>
<dbReference type="Pfam" id="PF02743">
    <property type="entry name" value="dCache_1"/>
    <property type="match status" value="1"/>
</dbReference>
<dbReference type="GO" id="GO:0007165">
    <property type="term" value="P:signal transduction"/>
    <property type="evidence" value="ECO:0007669"/>
    <property type="project" value="UniProtKB-KW"/>
</dbReference>
<evidence type="ECO:0000313" key="14">
    <source>
        <dbReference type="Proteomes" id="UP000281112"/>
    </source>
</evidence>
<keyword evidence="14" id="KW-1185">Reference proteome</keyword>
<evidence type="ECO:0000256" key="2">
    <source>
        <dbReference type="ARBA" id="ARBA00022475"/>
    </source>
</evidence>
<feature type="transmembrane region" description="Helical" evidence="10">
    <location>
        <begin position="12"/>
        <end position="31"/>
    </location>
</feature>
<dbReference type="PANTHER" id="PTHR43531">
    <property type="entry name" value="PROTEIN ICFG"/>
    <property type="match status" value="1"/>
</dbReference>
<dbReference type="SUPFAM" id="SSF58104">
    <property type="entry name" value="Methyl-accepting chemotaxis protein (MCP) signaling domain"/>
    <property type="match status" value="1"/>
</dbReference>
<keyword evidence="4 10" id="KW-0812">Transmembrane</keyword>
<dbReference type="PANTHER" id="PTHR43531:SF11">
    <property type="entry name" value="METHYL-ACCEPTING CHEMOTAXIS PROTEIN 3"/>
    <property type="match status" value="1"/>
</dbReference>
<dbReference type="FunFam" id="1.10.287.950:FF:000001">
    <property type="entry name" value="Methyl-accepting chemotaxis sensory transducer"/>
    <property type="match status" value="1"/>
</dbReference>
<dbReference type="OrthoDB" id="2489132at2"/>
<dbReference type="InterPro" id="IPR004089">
    <property type="entry name" value="MCPsignal_dom"/>
</dbReference>
<feature type="transmembrane region" description="Helical" evidence="10">
    <location>
        <begin position="359"/>
        <end position="379"/>
    </location>
</feature>
<dbReference type="Gene3D" id="3.30.450.20">
    <property type="entry name" value="PAS domain"/>
    <property type="match status" value="2"/>
</dbReference>
<keyword evidence="5 10" id="KW-1133">Transmembrane helix</keyword>
<dbReference type="InterPro" id="IPR003660">
    <property type="entry name" value="HAMP_dom"/>
</dbReference>
<feature type="domain" description="HAMP" evidence="12">
    <location>
        <begin position="380"/>
        <end position="432"/>
    </location>
</feature>
<evidence type="ECO:0000256" key="4">
    <source>
        <dbReference type="ARBA" id="ARBA00022692"/>
    </source>
</evidence>
<dbReference type="RefSeq" id="WP_124936893.1">
    <property type="nucleotide sequence ID" value="NZ_RJVQ01000003.1"/>
</dbReference>
<keyword evidence="6 10" id="KW-0472">Membrane</keyword>
<evidence type="ECO:0000256" key="6">
    <source>
        <dbReference type="ARBA" id="ARBA00023136"/>
    </source>
</evidence>
<evidence type="ECO:0000259" key="11">
    <source>
        <dbReference type="PROSITE" id="PS50111"/>
    </source>
</evidence>
<dbReference type="SMART" id="SM00304">
    <property type="entry name" value="HAMP"/>
    <property type="match status" value="1"/>
</dbReference>
<name>A0A3N9TGX0_9VIBR</name>
<comment type="similarity">
    <text evidence="8">Belongs to the methyl-accepting chemotaxis (MCP) protein family.</text>
</comment>
<organism evidence="13 14">
    <name type="scientific">Vibrio viridaestus</name>
    <dbReference type="NCBI Taxonomy" id="2487322"/>
    <lineage>
        <taxon>Bacteria</taxon>
        <taxon>Pseudomonadati</taxon>
        <taxon>Pseudomonadota</taxon>
        <taxon>Gammaproteobacteria</taxon>
        <taxon>Vibrionales</taxon>
        <taxon>Vibrionaceae</taxon>
        <taxon>Vibrio</taxon>
    </lineage>
</organism>
<evidence type="ECO:0000259" key="12">
    <source>
        <dbReference type="PROSITE" id="PS50885"/>
    </source>
</evidence>
<dbReference type="GO" id="GO:0005886">
    <property type="term" value="C:plasma membrane"/>
    <property type="evidence" value="ECO:0007669"/>
    <property type="project" value="UniProtKB-SubCell"/>
</dbReference>
<reference evidence="13 14" key="1">
    <citation type="submission" date="2018-11" db="EMBL/GenBank/DDBJ databases">
        <title>Vibrio LJC006 sp. nov., isolated from seawater during the bloom of the enteromorpha.</title>
        <authorList>
            <person name="Liang J."/>
        </authorList>
    </citation>
    <scope>NUCLEOTIDE SEQUENCE [LARGE SCALE GENOMIC DNA]</scope>
    <source>
        <strain evidence="13 14">LJC006</strain>
    </source>
</reference>
<evidence type="ECO:0000256" key="8">
    <source>
        <dbReference type="ARBA" id="ARBA00029447"/>
    </source>
</evidence>
<comment type="caution">
    <text evidence="13">The sequence shown here is derived from an EMBL/GenBank/DDBJ whole genome shotgun (WGS) entry which is preliminary data.</text>
</comment>
<protein>
    <submittedName>
        <fullName evidence="13">Methyl-accepting chemotaxis protein</fullName>
    </submittedName>
</protein>